<dbReference type="GO" id="GO:0003700">
    <property type="term" value="F:DNA-binding transcription factor activity"/>
    <property type="evidence" value="ECO:0007669"/>
    <property type="project" value="InterPro"/>
</dbReference>
<dbReference type="Proteomes" id="UP000797356">
    <property type="component" value="Chromosome 6"/>
</dbReference>
<keyword evidence="5" id="KW-0539">Nucleus</keyword>
<dbReference type="AlphaFoldDB" id="A0A8K0N4D4"/>
<accession>A0A8K0N4D4</accession>
<keyword evidence="2" id="KW-0805">Transcription regulation</keyword>
<evidence type="ECO:0000256" key="6">
    <source>
        <dbReference type="SAM" id="MobiDB-lite"/>
    </source>
</evidence>
<feature type="region of interest" description="Disordered" evidence="6">
    <location>
        <begin position="1"/>
        <end position="61"/>
    </location>
</feature>
<protein>
    <submittedName>
        <fullName evidence="7">Putative Nuclear transcription factor Y subunit A-10</fullName>
    </submittedName>
</protein>
<evidence type="ECO:0000256" key="1">
    <source>
        <dbReference type="ARBA" id="ARBA00004123"/>
    </source>
</evidence>
<sequence length="122" mass="13000">MRRARGCGGRFLSIKSVGTGQSGNVNTKVRDEVPAGRPATSPSSEALQSDSGNINSASGGSSLSGLEVTSMYAREDDHFQLIEHLRPSVFHPLSNMMDGEHATRVHTKWAKAADGCCDLLKV</sequence>
<reference evidence="7" key="1">
    <citation type="journal article" date="2017" name="Gigascience">
        <title>The genome draft of coconut (Cocos nucifera).</title>
        <authorList>
            <person name="Xiao Y."/>
            <person name="Xu P."/>
            <person name="Fan H."/>
            <person name="Baudouin L."/>
            <person name="Xia W."/>
            <person name="Bocs S."/>
            <person name="Xu J."/>
            <person name="Li Q."/>
            <person name="Guo A."/>
            <person name="Zhou L."/>
            <person name="Li J."/>
            <person name="Wu Y."/>
            <person name="Ma Z."/>
            <person name="Armero A."/>
            <person name="Issali A.E."/>
            <person name="Liu N."/>
            <person name="Peng M."/>
            <person name="Yang Y."/>
        </authorList>
    </citation>
    <scope>NUCLEOTIDE SEQUENCE</scope>
    <source>
        <tissue evidence="7">Spear leaf of Hainan Tall coconut</tissue>
    </source>
</reference>
<feature type="compositionally biased region" description="Polar residues" evidence="6">
    <location>
        <begin position="16"/>
        <end position="27"/>
    </location>
</feature>
<comment type="subcellular location">
    <subcellularLocation>
        <location evidence="1">Nucleus</location>
    </subcellularLocation>
</comment>
<keyword evidence="8" id="KW-1185">Reference proteome</keyword>
<gene>
    <name evidence="7" type="ORF">COCNU_06G018210</name>
</gene>
<reference evidence="7" key="2">
    <citation type="submission" date="2019-07" db="EMBL/GenBank/DDBJ databases">
        <authorList>
            <person name="Yang Y."/>
            <person name="Bocs S."/>
            <person name="Baudouin L."/>
        </authorList>
    </citation>
    <scope>NUCLEOTIDE SEQUENCE</scope>
    <source>
        <tissue evidence="7">Spear leaf of Hainan Tall coconut</tissue>
    </source>
</reference>
<evidence type="ECO:0000256" key="2">
    <source>
        <dbReference type="ARBA" id="ARBA00023015"/>
    </source>
</evidence>
<organism evidence="7 8">
    <name type="scientific">Cocos nucifera</name>
    <name type="common">Coconut palm</name>
    <dbReference type="NCBI Taxonomy" id="13894"/>
    <lineage>
        <taxon>Eukaryota</taxon>
        <taxon>Viridiplantae</taxon>
        <taxon>Streptophyta</taxon>
        <taxon>Embryophyta</taxon>
        <taxon>Tracheophyta</taxon>
        <taxon>Spermatophyta</taxon>
        <taxon>Magnoliopsida</taxon>
        <taxon>Liliopsida</taxon>
        <taxon>Arecaceae</taxon>
        <taxon>Arecoideae</taxon>
        <taxon>Cocoseae</taxon>
        <taxon>Attaleinae</taxon>
        <taxon>Cocos</taxon>
    </lineage>
</organism>
<proteinExistence type="predicted"/>
<dbReference type="OrthoDB" id="1097733at2759"/>
<dbReference type="InterPro" id="IPR001289">
    <property type="entry name" value="NFYA"/>
</dbReference>
<dbReference type="GO" id="GO:0003677">
    <property type="term" value="F:DNA binding"/>
    <property type="evidence" value="ECO:0007669"/>
    <property type="project" value="UniProtKB-KW"/>
</dbReference>
<dbReference type="PROSITE" id="PS51152">
    <property type="entry name" value="NFYA_HAP2_2"/>
    <property type="match status" value="1"/>
</dbReference>
<evidence type="ECO:0000313" key="7">
    <source>
        <dbReference type="EMBL" id="KAG1347992.1"/>
    </source>
</evidence>
<evidence type="ECO:0000313" key="8">
    <source>
        <dbReference type="Proteomes" id="UP000797356"/>
    </source>
</evidence>
<keyword evidence="4" id="KW-0804">Transcription</keyword>
<keyword evidence="3" id="KW-0238">DNA-binding</keyword>
<evidence type="ECO:0000256" key="4">
    <source>
        <dbReference type="ARBA" id="ARBA00023163"/>
    </source>
</evidence>
<name>A0A8K0N4D4_COCNU</name>
<evidence type="ECO:0000256" key="3">
    <source>
        <dbReference type="ARBA" id="ARBA00023125"/>
    </source>
</evidence>
<dbReference type="EMBL" id="CM017877">
    <property type="protein sequence ID" value="KAG1347992.1"/>
    <property type="molecule type" value="Genomic_DNA"/>
</dbReference>
<dbReference type="GO" id="GO:0005634">
    <property type="term" value="C:nucleus"/>
    <property type="evidence" value="ECO:0007669"/>
    <property type="project" value="UniProtKB-SubCell"/>
</dbReference>
<evidence type="ECO:0000256" key="5">
    <source>
        <dbReference type="ARBA" id="ARBA00023242"/>
    </source>
</evidence>
<comment type="caution">
    <text evidence="7">The sequence shown here is derived from an EMBL/GenBank/DDBJ whole genome shotgun (WGS) entry which is preliminary data.</text>
</comment>
<feature type="compositionally biased region" description="Low complexity" evidence="6">
    <location>
        <begin position="49"/>
        <end position="61"/>
    </location>
</feature>